<reference evidence="2" key="1">
    <citation type="journal article" date="2019" name="Int. J. Syst. Evol. Microbiol.">
        <title>The Global Catalogue of Microorganisms (GCM) 10K type strain sequencing project: providing services to taxonomists for standard genome sequencing and annotation.</title>
        <authorList>
            <consortium name="The Broad Institute Genomics Platform"/>
            <consortium name="The Broad Institute Genome Sequencing Center for Infectious Disease"/>
            <person name="Wu L."/>
            <person name="Ma J."/>
        </authorList>
    </citation>
    <scope>NUCLEOTIDE SEQUENCE [LARGE SCALE GENOMIC DNA]</scope>
    <source>
        <strain evidence="2">JCM 18054</strain>
    </source>
</reference>
<evidence type="ECO:0000313" key="2">
    <source>
        <dbReference type="Proteomes" id="UP001500192"/>
    </source>
</evidence>
<accession>A0ABP9R0E7</accession>
<dbReference type="Proteomes" id="UP001500192">
    <property type="component" value="Unassembled WGS sequence"/>
</dbReference>
<comment type="caution">
    <text evidence="1">The sequence shown here is derived from an EMBL/GenBank/DDBJ whole genome shotgun (WGS) entry which is preliminary data.</text>
</comment>
<sequence length="47" mass="5180">MPEQARAVVDGRDGLGGRFLSVEDVFTVTDLPVHTWDLVRERGLLVG</sequence>
<proteinExistence type="predicted"/>
<dbReference type="RefSeq" id="WP_346054951.1">
    <property type="nucleotide sequence ID" value="NZ_BAABIB010000088.1"/>
</dbReference>
<gene>
    <name evidence="1" type="ORF">GCM10023214_47330</name>
</gene>
<evidence type="ECO:0000313" key="1">
    <source>
        <dbReference type="EMBL" id="GAA5169773.1"/>
    </source>
</evidence>
<keyword evidence="2" id="KW-1185">Reference proteome</keyword>
<name>A0ABP9R0E7_9PSEU</name>
<organism evidence="1 2">
    <name type="scientific">Amycolatopsis dongchuanensis</name>
    <dbReference type="NCBI Taxonomy" id="1070866"/>
    <lineage>
        <taxon>Bacteria</taxon>
        <taxon>Bacillati</taxon>
        <taxon>Actinomycetota</taxon>
        <taxon>Actinomycetes</taxon>
        <taxon>Pseudonocardiales</taxon>
        <taxon>Pseudonocardiaceae</taxon>
        <taxon>Amycolatopsis</taxon>
    </lineage>
</organism>
<protein>
    <submittedName>
        <fullName evidence="1">Uncharacterized protein</fullName>
    </submittedName>
</protein>
<dbReference type="EMBL" id="BAABIB010000088">
    <property type="protein sequence ID" value="GAA5169773.1"/>
    <property type="molecule type" value="Genomic_DNA"/>
</dbReference>